<protein>
    <recommendedName>
        <fullName evidence="3">Glyoxalase</fullName>
    </recommendedName>
</protein>
<gene>
    <name evidence="1" type="ORF">WMW72_06085</name>
</gene>
<evidence type="ECO:0000313" key="1">
    <source>
        <dbReference type="EMBL" id="MEK8127481.1"/>
    </source>
</evidence>
<dbReference type="RefSeq" id="WP_341414523.1">
    <property type="nucleotide sequence ID" value="NZ_JBBPCC010000002.1"/>
</dbReference>
<sequence>MHVFNILNRIYLEDESLDRVIPFYERLIGEKCRLRFTHSQLGLELGQVGTILLIAGSRENLQPVRSTQLTFLVDSIHDFRDALIKEGAQILKEVTKVPTGFNMGVRHPDGTIVEYVEYIQVKNADKQ</sequence>
<comment type="caution">
    <text evidence="1">The sequence shown here is derived from an EMBL/GenBank/DDBJ whole genome shotgun (WGS) entry which is preliminary data.</text>
</comment>
<dbReference type="EMBL" id="JBBPCC010000002">
    <property type="protein sequence ID" value="MEK8127481.1"/>
    <property type="molecule type" value="Genomic_DNA"/>
</dbReference>
<reference evidence="1 2" key="1">
    <citation type="submission" date="2024-04" db="EMBL/GenBank/DDBJ databases">
        <title>draft genome sequnece of Paenibacillus filicis.</title>
        <authorList>
            <person name="Kim D.-U."/>
        </authorList>
    </citation>
    <scope>NUCLEOTIDE SEQUENCE [LARGE SCALE GENOMIC DNA]</scope>
    <source>
        <strain evidence="1 2">KACC14197</strain>
    </source>
</reference>
<dbReference type="Proteomes" id="UP001469365">
    <property type="component" value="Unassembled WGS sequence"/>
</dbReference>
<dbReference type="SUPFAM" id="SSF54593">
    <property type="entry name" value="Glyoxalase/Bleomycin resistance protein/Dihydroxybiphenyl dioxygenase"/>
    <property type="match status" value="1"/>
</dbReference>
<organism evidence="1 2">
    <name type="scientific">Paenibacillus filicis</name>
    <dbReference type="NCBI Taxonomy" id="669464"/>
    <lineage>
        <taxon>Bacteria</taxon>
        <taxon>Bacillati</taxon>
        <taxon>Bacillota</taxon>
        <taxon>Bacilli</taxon>
        <taxon>Bacillales</taxon>
        <taxon>Paenibacillaceae</taxon>
        <taxon>Paenibacillus</taxon>
    </lineage>
</organism>
<evidence type="ECO:0000313" key="2">
    <source>
        <dbReference type="Proteomes" id="UP001469365"/>
    </source>
</evidence>
<dbReference type="InterPro" id="IPR029068">
    <property type="entry name" value="Glyas_Bleomycin-R_OHBP_Dase"/>
</dbReference>
<proteinExistence type="predicted"/>
<dbReference type="Gene3D" id="3.10.180.10">
    <property type="entry name" value="2,3-Dihydroxybiphenyl 1,2-Dioxygenase, domain 1"/>
    <property type="match status" value="1"/>
</dbReference>
<name>A0ABU9DF65_9BACL</name>
<evidence type="ECO:0008006" key="3">
    <source>
        <dbReference type="Google" id="ProtNLM"/>
    </source>
</evidence>
<accession>A0ABU9DF65</accession>
<keyword evidence="2" id="KW-1185">Reference proteome</keyword>